<accession>A0ABX7FA17</accession>
<dbReference type="EMBL" id="CP047166">
    <property type="protein sequence ID" value="QRF66207.1"/>
    <property type="molecule type" value="Genomic_DNA"/>
</dbReference>
<dbReference type="CDD" id="cd04301">
    <property type="entry name" value="NAT_SF"/>
    <property type="match status" value="1"/>
</dbReference>
<dbReference type="InterPro" id="IPR051531">
    <property type="entry name" value="N-acetyltransferase"/>
</dbReference>
<evidence type="ECO:0000313" key="2">
    <source>
        <dbReference type="EMBL" id="QRF66207.1"/>
    </source>
</evidence>
<evidence type="ECO:0000259" key="1">
    <source>
        <dbReference type="PROSITE" id="PS51186"/>
    </source>
</evidence>
<gene>
    <name evidence="2" type="ORF">GQA70_07755</name>
</gene>
<reference evidence="2 3" key="1">
    <citation type="submission" date="2019-12" db="EMBL/GenBank/DDBJ databases">
        <title>Complete Genome Sequence of a Quorum-Sensing Bacterium,Rhodobacteraceae bacterium C31, Isolated from a marine microalgae symbiotic bacteria.</title>
        <authorList>
            <person name="Zhang Y."/>
        </authorList>
    </citation>
    <scope>NUCLEOTIDE SEQUENCE [LARGE SCALE GENOMIC DNA]</scope>
    <source>
        <strain evidence="2 3">C31</strain>
    </source>
</reference>
<dbReference type="PROSITE" id="PS51186">
    <property type="entry name" value="GNAT"/>
    <property type="match status" value="1"/>
</dbReference>
<proteinExistence type="predicted"/>
<feature type="domain" description="N-acetyltransferase" evidence="1">
    <location>
        <begin position="7"/>
        <end position="165"/>
    </location>
</feature>
<protein>
    <submittedName>
        <fullName evidence="2">GNAT family N-acetyltransferase</fullName>
    </submittedName>
</protein>
<dbReference type="RefSeq" id="WP_023850955.1">
    <property type="nucleotide sequence ID" value="NZ_CP047166.1"/>
</dbReference>
<evidence type="ECO:0000313" key="3">
    <source>
        <dbReference type="Proteomes" id="UP000596387"/>
    </source>
</evidence>
<dbReference type="InterPro" id="IPR000182">
    <property type="entry name" value="GNAT_dom"/>
</dbReference>
<organism evidence="2 3">
    <name type="scientific">Ponticoccus alexandrii</name>
    <dbReference type="NCBI Taxonomy" id="1943633"/>
    <lineage>
        <taxon>Bacteria</taxon>
        <taxon>Pseudomonadati</taxon>
        <taxon>Pseudomonadota</taxon>
        <taxon>Alphaproteobacteria</taxon>
        <taxon>Rhodobacterales</taxon>
        <taxon>Roseobacteraceae</taxon>
        <taxon>Ponticoccus</taxon>
    </lineage>
</organism>
<dbReference type="Pfam" id="PF13302">
    <property type="entry name" value="Acetyltransf_3"/>
    <property type="match status" value="1"/>
</dbReference>
<dbReference type="Gene3D" id="3.40.630.30">
    <property type="match status" value="1"/>
</dbReference>
<dbReference type="Proteomes" id="UP000596387">
    <property type="component" value="Chromosome"/>
</dbReference>
<dbReference type="PANTHER" id="PTHR43792">
    <property type="entry name" value="GNAT FAMILY, PUTATIVE (AFU_ORTHOLOGUE AFUA_3G00765)-RELATED-RELATED"/>
    <property type="match status" value="1"/>
</dbReference>
<keyword evidence="3" id="KW-1185">Reference proteome</keyword>
<dbReference type="InterPro" id="IPR016181">
    <property type="entry name" value="Acyl_CoA_acyltransferase"/>
</dbReference>
<sequence length="167" mass="19165">MIDTARLRLRPLRADDLHPLHTIFSDPRAMRYWDRPAWDEIGQTRALLEAFMKAAPQEHLEYAVEKDGTCIGRVGMWKRWEVGYILAPEHWGQGYGSEATAALIAEVWHRFPEAQRLTAEIDPRNAGSARLLEKLGFACTGTEERNFRYGPDEWCDTAYYALDRPGA</sequence>
<name>A0ABX7FA17_9RHOB</name>
<dbReference type="SUPFAM" id="SSF55729">
    <property type="entry name" value="Acyl-CoA N-acyltransferases (Nat)"/>
    <property type="match status" value="1"/>
</dbReference>